<evidence type="ECO:0000256" key="4">
    <source>
        <dbReference type="ARBA" id="ARBA00022837"/>
    </source>
</evidence>
<sequence>MLKKNLSFTLLCLLSSPAFSASEKPNIVFILADDLGYGELGCYGQEKIKTPNIDQLAAEGMKFNYHYSGAPVCGPARCVLLTGKNLAHAEVRNNGEIKTKPKGKEAFYGGQTPLSPEAVTIAEVLKEQGYATGGFGKWGLGATWSTGSPIKQGFDRFYGYNCQRNAHSFYPAYLDSDEDQVTINKHPIPGRARQPKGEVLADTYRAESYAPDLILDEAVKFIGANKAKPFFLYLPFVEPHVAMQPHQEDINKYPKSWDTKPYRGQQGYLPHPRPRAGYAAMITDLDNHVGTIVTKLKAEGIYDNTLIIFTSDNGATTDEGGVDTQFFNSVNDLRGRKGSAYEGGLRVPMIVRWKGHIEAGTTNDTVSYFPDWFPTLTDIAGADISKSDGINLLPAFSGQPVAKRNEPMFWEFHGYGGIIAIRDGKWKAIRRGIKSKKPKNWELYDIQSDPKEKHDLAKQNPERVQLLEKSWLTSRTVNQKFPLPLVDKK</sequence>
<evidence type="ECO:0000256" key="1">
    <source>
        <dbReference type="ARBA" id="ARBA00008779"/>
    </source>
</evidence>
<evidence type="ECO:0000256" key="2">
    <source>
        <dbReference type="ARBA" id="ARBA00022723"/>
    </source>
</evidence>
<comment type="caution">
    <text evidence="7">The sequence shown here is derived from an EMBL/GenBank/DDBJ whole genome shotgun (WGS) entry which is preliminary data.</text>
</comment>
<evidence type="ECO:0000256" key="3">
    <source>
        <dbReference type="ARBA" id="ARBA00022801"/>
    </source>
</evidence>
<dbReference type="RefSeq" id="WP_105042765.1">
    <property type="nucleotide sequence ID" value="NZ_MQWA01000001.1"/>
</dbReference>
<feature type="signal peptide" evidence="5">
    <location>
        <begin position="1"/>
        <end position="20"/>
    </location>
</feature>
<keyword evidence="2" id="KW-0479">Metal-binding</keyword>
<evidence type="ECO:0000313" key="7">
    <source>
        <dbReference type="EMBL" id="PQJ28261.1"/>
    </source>
</evidence>
<keyword evidence="5" id="KW-0732">Signal</keyword>
<dbReference type="GO" id="GO:0046872">
    <property type="term" value="F:metal ion binding"/>
    <property type="evidence" value="ECO:0007669"/>
    <property type="project" value="UniProtKB-KW"/>
</dbReference>
<comment type="similarity">
    <text evidence="1">Belongs to the sulfatase family.</text>
</comment>
<keyword evidence="8" id="KW-1185">Reference proteome</keyword>
<dbReference type="Gene3D" id="3.30.1120.10">
    <property type="match status" value="1"/>
</dbReference>
<reference evidence="7 8" key="1">
    <citation type="submission" date="2016-12" db="EMBL/GenBank/DDBJ databases">
        <title>Study of bacterial adaptation to deep sea.</title>
        <authorList>
            <person name="Song J."/>
            <person name="Yoshizawa S."/>
            <person name="Kogure K."/>
        </authorList>
    </citation>
    <scope>NUCLEOTIDE SEQUENCE [LARGE SCALE GENOMIC DNA]</scope>
    <source>
        <strain evidence="7 8">SAORIC-165</strain>
    </source>
</reference>
<dbReference type="AlphaFoldDB" id="A0A2S7U1C4"/>
<dbReference type="PROSITE" id="PS00523">
    <property type="entry name" value="SULFATASE_1"/>
    <property type="match status" value="1"/>
</dbReference>
<dbReference type="PANTHER" id="PTHR42693">
    <property type="entry name" value="ARYLSULFATASE FAMILY MEMBER"/>
    <property type="match status" value="1"/>
</dbReference>
<gene>
    <name evidence="7" type="ORF">BSZ32_06900</name>
</gene>
<dbReference type="Gene3D" id="3.40.720.10">
    <property type="entry name" value="Alkaline Phosphatase, subunit A"/>
    <property type="match status" value="1"/>
</dbReference>
<dbReference type="EMBL" id="MQWA01000001">
    <property type="protein sequence ID" value="PQJ28261.1"/>
    <property type="molecule type" value="Genomic_DNA"/>
</dbReference>
<dbReference type="Proteomes" id="UP000239907">
    <property type="component" value="Unassembled WGS sequence"/>
</dbReference>
<feature type="domain" description="Sulfatase N-terminal" evidence="6">
    <location>
        <begin position="25"/>
        <end position="381"/>
    </location>
</feature>
<dbReference type="InterPro" id="IPR050738">
    <property type="entry name" value="Sulfatase"/>
</dbReference>
<dbReference type="GO" id="GO:0004065">
    <property type="term" value="F:arylsulfatase activity"/>
    <property type="evidence" value="ECO:0007669"/>
    <property type="project" value="TreeGrafter"/>
</dbReference>
<keyword evidence="3" id="KW-0378">Hydrolase</keyword>
<dbReference type="InterPro" id="IPR024607">
    <property type="entry name" value="Sulfatase_CS"/>
</dbReference>
<dbReference type="Pfam" id="PF00884">
    <property type="entry name" value="Sulfatase"/>
    <property type="match status" value="1"/>
</dbReference>
<keyword evidence="4" id="KW-0106">Calcium</keyword>
<protein>
    <submittedName>
        <fullName evidence="7">Sulfatase</fullName>
    </submittedName>
</protein>
<name>A0A2S7U1C4_9BACT</name>
<feature type="chain" id="PRO_5015567188" evidence="5">
    <location>
        <begin position="21"/>
        <end position="489"/>
    </location>
</feature>
<dbReference type="InterPro" id="IPR000917">
    <property type="entry name" value="Sulfatase_N"/>
</dbReference>
<proteinExistence type="inferred from homology"/>
<accession>A0A2S7U1C4</accession>
<dbReference type="OrthoDB" id="9762324at2"/>
<evidence type="ECO:0000256" key="5">
    <source>
        <dbReference type="SAM" id="SignalP"/>
    </source>
</evidence>
<organism evidence="7 8">
    <name type="scientific">Rubritalea profundi</name>
    <dbReference type="NCBI Taxonomy" id="1658618"/>
    <lineage>
        <taxon>Bacteria</taxon>
        <taxon>Pseudomonadati</taxon>
        <taxon>Verrucomicrobiota</taxon>
        <taxon>Verrucomicrobiia</taxon>
        <taxon>Verrucomicrobiales</taxon>
        <taxon>Rubritaleaceae</taxon>
        <taxon>Rubritalea</taxon>
    </lineage>
</organism>
<dbReference type="SUPFAM" id="SSF53649">
    <property type="entry name" value="Alkaline phosphatase-like"/>
    <property type="match status" value="1"/>
</dbReference>
<dbReference type="CDD" id="cd16145">
    <property type="entry name" value="ARS_like"/>
    <property type="match status" value="1"/>
</dbReference>
<dbReference type="PANTHER" id="PTHR42693:SF53">
    <property type="entry name" value="ENDO-4-O-SULFATASE"/>
    <property type="match status" value="1"/>
</dbReference>
<evidence type="ECO:0000259" key="6">
    <source>
        <dbReference type="Pfam" id="PF00884"/>
    </source>
</evidence>
<evidence type="ECO:0000313" key="8">
    <source>
        <dbReference type="Proteomes" id="UP000239907"/>
    </source>
</evidence>
<dbReference type="InterPro" id="IPR017850">
    <property type="entry name" value="Alkaline_phosphatase_core_sf"/>
</dbReference>